<name>A0A4C1VCJ7_EUMVA</name>
<dbReference type="EMBL" id="BGZK01000317">
    <property type="protein sequence ID" value="GBP36353.1"/>
    <property type="molecule type" value="Genomic_DNA"/>
</dbReference>
<protein>
    <submittedName>
        <fullName evidence="1">Uncharacterized protein</fullName>
    </submittedName>
</protein>
<sequence length="121" mass="13622">MQLRLTNLPYYGYVSFLLSSRRLRRRRGAVCVRSHSLAGGGGCREDVAHRPTISILQQRWLAVPRAPRSRTRRAAASDLGAMPCRRPGMSPNTDFRRHIFEVSLSSGASTLALCIWTLLRK</sequence>
<evidence type="ECO:0000313" key="1">
    <source>
        <dbReference type="EMBL" id="GBP36353.1"/>
    </source>
</evidence>
<organism evidence="1 2">
    <name type="scientific">Eumeta variegata</name>
    <name type="common">Bagworm moth</name>
    <name type="synonym">Eumeta japonica</name>
    <dbReference type="NCBI Taxonomy" id="151549"/>
    <lineage>
        <taxon>Eukaryota</taxon>
        <taxon>Metazoa</taxon>
        <taxon>Ecdysozoa</taxon>
        <taxon>Arthropoda</taxon>
        <taxon>Hexapoda</taxon>
        <taxon>Insecta</taxon>
        <taxon>Pterygota</taxon>
        <taxon>Neoptera</taxon>
        <taxon>Endopterygota</taxon>
        <taxon>Lepidoptera</taxon>
        <taxon>Glossata</taxon>
        <taxon>Ditrysia</taxon>
        <taxon>Tineoidea</taxon>
        <taxon>Psychidae</taxon>
        <taxon>Oiketicinae</taxon>
        <taxon>Eumeta</taxon>
    </lineage>
</organism>
<accession>A0A4C1VCJ7</accession>
<comment type="caution">
    <text evidence="1">The sequence shown here is derived from an EMBL/GenBank/DDBJ whole genome shotgun (WGS) entry which is preliminary data.</text>
</comment>
<dbReference type="AlphaFoldDB" id="A0A4C1VCJ7"/>
<proteinExistence type="predicted"/>
<dbReference type="Proteomes" id="UP000299102">
    <property type="component" value="Unassembled WGS sequence"/>
</dbReference>
<reference evidence="1 2" key="1">
    <citation type="journal article" date="2019" name="Commun. Biol.">
        <title>The bagworm genome reveals a unique fibroin gene that provides high tensile strength.</title>
        <authorList>
            <person name="Kono N."/>
            <person name="Nakamura H."/>
            <person name="Ohtoshi R."/>
            <person name="Tomita M."/>
            <person name="Numata K."/>
            <person name="Arakawa K."/>
        </authorList>
    </citation>
    <scope>NUCLEOTIDE SEQUENCE [LARGE SCALE GENOMIC DNA]</scope>
</reference>
<keyword evidence="2" id="KW-1185">Reference proteome</keyword>
<evidence type="ECO:0000313" key="2">
    <source>
        <dbReference type="Proteomes" id="UP000299102"/>
    </source>
</evidence>
<gene>
    <name evidence="1" type="ORF">EVAR_22485_1</name>
</gene>